<proteinExistence type="predicted"/>
<sequence length="145" mass="16916">MELSEENKKTLLLSVHKAIEEYAGHTANHLFHSRTNKFINYPSNGGLTEEEKVALGQIKENEVLKSAFRKVIASNTADVFFDFFNILDGTADPETGKWSEVLLIDKPEDFDDHQEFLHDSFYETYWDWKEKRKNKNWSLDLNEGE</sequence>
<evidence type="ECO:0000313" key="3">
    <source>
        <dbReference type="Proteomes" id="UP000323866"/>
    </source>
</evidence>
<evidence type="ECO:0000313" key="2">
    <source>
        <dbReference type="EMBL" id="MFA1773690.1"/>
    </source>
</evidence>
<dbReference type="AlphaFoldDB" id="A0A5M8QB50"/>
<comment type="caution">
    <text evidence="1">The sequence shown here is derived from an EMBL/GenBank/DDBJ whole genome shotgun (WGS) entry which is preliminary data.</text>
</comment>
<gene>
    <name evidence="2" type="ORF">ACD591_20485</name>
    <name evidence="1" type="ORF">FOE74_14255</name>
</gene>
<reference evidence="2 4" key="3">
    <citation type="submission" date="2024-08" db="EMBL/GenBank/DDBJ databases">
        <authorList>
            <person name="Wei W."/>
        </authorList>
    </citation>
    <scope>NUCLEOTIDE SEQUENCE [LARGE SCALE GENOMIC DNA]</scope>
    <source>
        <strain evidence="2 4">XU2</strain>
    </source>
</reference>
<protein>
    <submittedName>
        <fullName evidence="1">Uncharacterized protein</fullName>
    </submittedName>
</protein>
<dbReference type="RefSeq" id="WP_149099303.1">
    <property type="nucleotide sequence ID" value="NZ_BMMG01000005.1"/>
</dbReference>
<keyword evidence="4" id="KW-1185">Reference proteome</keyword>
<reference evidence="1 3" key="1">
    <citation type="submission" date="2019-07" db="EMBL/GenBank/DDBJ databases">
        <authorList>
            <person name="Qu J.-H."/>
        </authorList>
    </citation>
    <scope>NUCLEOTIDE SEQUENCE [LARGE SCALE GENOMIC DNA]</scope>
    <source>
        <strain evidence="1 3">MDT1-10-3</strain>
    </source>
</reference>
<dbReference type="EMBL" id="JBGOGF010000015">
    <property type="protein sequence ID" value="MFA1773690.1"/>
    <property type="molecule type" value="Genomic_DNA"/>
</dbReference>
<organism evidence="1 3">
    <name type="scientific">Rufibacter glacialis</name>
    <dbReference type="NCBI Taxonomy" id="1259555"/>
    <lineage>
        <taxon>Bacteria</taxon>
        <taxon>Pseudomonadati</taxon>
        <taxon>Bacteroidota</taxon>
        <taxon>Cytophagia</taxon>
        <taxon>Cytophagales</taxon>
        <taxon>Hymenobacteraceae</taxon>
        <taxon>Rufibacter</taxon>
    </lineage>
</organism>
<dbReference type="Proteomes" id="UP001570846">
    <property type="component" value="Unassembled WGS sequence"/>
</dbReference>
<evidence type="ECO:0000313" key="1">
    <source>
        <dbReference type="EMBL" id="KAA6432271.1"/>
    </source>
</evidence>
<accession>A0A5M8QB50</accession>
<dbReference type="EMBL" id="VKKZ01000022">
    <property type="protein sequence ID" value="KAA6432271.1"/>
    <property type="molecule type" value="Genomic_DNA"/>
</dbReference>
<evidence type="ECO:0000313" key="4">
    <source>
        <dbReference type="Proteomes" id="UP001570846"/>
    </source>
</evidence>
<name>A0A5M8QB50_9BACT</name>
<dbReference type="Proteomes" id="UP000323866">
    <property type="component" value="Unassembled WGS sequence"/>
</dbReference>
<dbReference type="OrthoDB" id="893711at2"/>
<reference evidence="1 3" key="2">
    <citation type="submission" date="2019-09" db="EMBL/GenBank/DDBJ databases">
        <title>A bacterium isolated from glacier soil.</title>
        <authorList>
            <person name="Liu Q."/>
        </authorList>
    </citation>
    <scope>NUCLEOTIDE SEQUENCE [LARGE SCALE GENOMIC DNA]</scope>
    <source>
        <strain evidence="1 3">MDT1-10-3</strain>
    </source>
</reference>